<keyword evidence="2" id="KW-0964">Secreted</keyword>
<dbReference type="GO" id="GO:0016020">
    <property type="term" value="C:membrane"/>
    <property type="evidence" value="ECO:0007669"/>
    <property type="project" value="InterPro"/>
</dbReference>
<organism evidence="9 10">
    <name type="scientific">Acipenser ruthenus</name>
    <name type="common">Sterlet sturgeon</name>
    <dbReference type="NCBI Taxonomy" id="7906"/>
    <lineage>
        <taxon>Eukaryota</taxon>
        <taxon>Metazoa</taxon>
        <taxon>Chordata</taxon>
        <taxon>Craniata</taxon>
        <taxon>Vertebrata</taxon>
        <taxon>Euteleostomi</taxon>
        <taxon>Actinopterygii</taxon>
        <taxon>Chondrostei</taxon>
        <taxon>Acipenseriformes</taxon>
        <taxon>Acipenseridae</taxon>
        <taxon>Acipenser</taxon>
    </lineage>
</organism>
<evidence type="ECO:0000256" key="7">
    <source>
        <dbReference type="PROSITE-ProRule" id="PRU00196"/>
    </source>
</evidence>
<dbReference type="SMART" id="SM00202">
    <property type="entry name" value="SR"/>
    <property type="match status" value="3"/>
</dbReference>
<dbReference type="PROSITE" id="PS00420">
    <property type="entry name" value="SRCR_1"/>
    <property type="match status" value="3"/>
</dbReference>
<feature type="disulfide bond" evidence="7">
    <location>
        <begin position="245"/>
        <end position="309"/>
    </location>
</feature>
<dbReference type="Pfam" id="PF00530">
    <property type="entry name" value="SRCR"/>
    <property type="match status" value="3"/>
</dbReference>
<accession>A0A662YLA5</accession>
<dbReference type="EMBL" id="SCEB01001147">
    <property type="protein sequence ID" value="RXM97317.1"/>
    <property type="molecule type" value="Genomic_DNA"/>
</dbReference>
<keyword evidence="10" id="KW-1185">Reference proteome</keyword>
<dbReference type="InterPro" id="IPR036772">
    <property type="entry name" value="SRCR-like_dom_sf"/>
</dbReference>
<keyword evidence="4" id="KW-0677">Repeat</keyword>
<proteinExistence type="predicted"/>
<dbReference type="Proteomes" id="UP000289886">
    <property type="component" value="Unassembled WGS sequence"/>
</dbReference>
<comment type="caution">
    <text evidence="9">The sequence shown here is derived from an EMBL/GenBank/DDBJ whole genome shotgun (WGS) entry which is preliminary data.</text>
</comment>
<dbReference type="PRINTS" id="PR00258">
    <property type="entry name" value="SPERACTRCPTR"/>
</dbReference>
<dbReference type="PROSITE" id="PS50287">
    <property type="entry name" value="SRCR_2"/>
    <property type="match status" value="3"/>
</dbReference>
<keyword evidence="5 7" id="KW-1015">Disulfide bond</keyword>
<dbReference type="SUPFAM" id="SSF56487">
    <property type="entry name" value="SRCR-like"/>
    <property type="match status" value="3"/>
</dbReference>
<feature type="domain" description="SRCR" evidence="8">
    <location>
        <begin position="10"/>
        <end position="110"/>
    </location>
</feature>
<feature type="disulfide bond" evidence="7">
    <location>
        <begin position="79"/>
        <end position="89"/>
    </location>
</feature>
<protein>
    <submittedName>
        <fullName evidence="9">Deleted in malignant brain tumors 1 protein</fullName>
    </submittedName>
</protein>
<feature type="disulfide bond" evidence="7">
    <location>
        <begin position="142"/>
        <end position="206"/>
    </location>
</feature>
<evidence type="ECO:0000256" key="1">
    <source>
        <dbReference type="ARBA" id="ARBA00004613"/>
    </source>
</evidence>
<evidence type="ECO:0000256" key="2">
    <source>
        <dbReference type="ARBA" id="ARBA00022525"/>
    </source>
</evidence>
<feature type="disulfide bond" evidence="7">
    <location>
        <begin position="186"/>
        <end position="196"/>
    </location>
</feature>
<dbReference type="PANTHER" id="PTHR19331:SF22">
    <property type="entry name" value="DELETED IN MALIGNANT BRAIN TUMORS 1 PROTEIN"/>
    <property type="match status" value="1"/>
</dbReference>
<evidence type="ECO:0000259" key="8">
    <source>
        <dbReference type="PROSITE" id="PS50287"/>
    </source>
</evidence>
<comment type="subcellular location">
    <subcellularLocation>
        <location evidence="1">Secreted</location>
    </subcellularLocation>
</comment>
<feature type="disulfide bond" evidence="7">
    <location>
        <begin position="289"/>
        <end position="299"/>
    </location>
</feature>
<evidence type="ECO:0000256" key="4">
    <source>
        <dbReference type="ARBA" id="ARBA00022737"/>
    </source>
</evidence>
<feature type="disulfide bond" evidence="7">
    <location>
        <begin position="155"/>
        <end position="216"/>
    </location>
</feature>
<evidence type="ECO:0000313" key="10">
    <source>
        <dbReference type="Proteomes" id="UP000289886"/>
    </source>
</evidence>
<dbReference type="AlphaFoldDB" id="A0A662YLA5"/>
<reference evidence="9 10" key="1">
    <citation type="submission" date="2019-01" db="EMBL/GenBank/DDBJ databases">
        <title>Draft Genome and Complete Hox-Cluster Characterization of the Sterlet Sturgeon (Acipenser ruthenus).</title>
        <authorList>
            <person name="Wei Q."/>
        </authorList>
    </citation>
    <scope>NUCLEOTIDE SEQUENCE [LARGE SCALE GENOMIC DNA]</scope>
    <source>
        <strain evidence="9">WHYD16114868_AA</strain>
        <tissue evidence="9">Blood</tissue>
    </source>
</reference>
<gene>
    <name evidence="9" type="ORF">EOD39_14573</name>
</gene>
<evidence type="ECO:0000256" key="5">
    <source>
        <dbReference type="ARBA" id="ARBA00023157"/>
    </source>
</evidence>
<feature type="domain" description="SRCR" evidence="8">
    <location>
        <begin position="220"/>
        <end position="320"/>
    </location>
</feature>
<feature type="disulfide bond" evidence="7">
    <location>
        <begin position="48"/>
        <end position="109"/>
    </location>
</feature>
<name>A0A662YLA5_ACIRT</name>
<feature type="domain" description="SRCR" evidence="8">
    <location>
        <begin position="117"/>
        <end position="217"/>
    </location>
</feature>
<keyword evidence="6" id="KW-0325">Glycoprotein</keyword>
<keyword evidence="3" id="KW-0732">Signal</keyword>
<feature type="disulfide bond" evidence="7">
    <location>
        <begin position="258"/>
        <end position="319"/>
    </location>
</feature>
<dbReference type="Gene3D" id="3.10.250.10">
    <property type="entry name" value="SRCR-like domain"/>
    <property type="match status" value="3"/>
</dbReference>
<evidence type="ECO:0000256" key="6">
    <source>
        <dbReference type="ARBA" id="ARBA00023180"/>
    </source>
</evidence>
<evidence type="ECO:0000313" key="9">
    <source>
        <dbReference type="EMBL" id="RXM97317.1"/>
    </source>
</evidence>
<dbReference type="PANTHER" id="PTHR19331">
    <property type="entry name" value="SCAVENGER RECEPTOR DOMAIN-CONTAINING"/>
    <property type="match status" value="1"/>
</dbReference>
<dbReference type="InterPro" id="IPR001190">
    <property type="entry name" value="SRCR"/>
</dbReference>
<sequence>MSSLLESAKVRLVNGNSCCSGRVEVYHDGQWGTVCDDYWDTTDAQVVCRELGCGSATSAPGKSHFGQGSGTIWLDDVSCYGSESSLLSCGSRGWGKHDCGHDKDAGVVCTASHSANVRLVNGNSCCSGRVEVYHDNRWGTVCDDYWDTTDAQIVCRELGCGTALSAPGNAHFGQGSGTIWLDSVTCYGSESSLLSCGSRGWGTQGCTHSEDAGVVCSGRSRLVNGFGRCAGRVEIYYRGAWGSVCSDSWGLEDAEVVCRELGCGAAVSAPRGAVYGEGSGPIFLEDVDCTGNEAMLHYCGSSALKTHNCAHSKDVSVICFDAGGCCLSLSFLF</sequence>
<evidence type="ECO:0000256" key="3">
    <source>
        <dbReference type="ARBA" id="ARBA00022729"/>
    </source>
</evidence>
<feature type="disulfide bond" evidence="7">
    <location>
        <begin position="35"/>
        <end position="99"/>
    </location>
</feature>
<dbReference type="FunFam" id="3.10.250.10:FF:000006">
    <property type="entry name" value="neurotrypsin isoform X2"/>
    <property type="match status" value="3"/>
</dbReference>